<feature type="repeat" description="PPR" evidence="7">
    <location>
        <begin position="33"/>
        <end position="67"/>
    </location>
</feature>
<dbReference type="PANTHER" id="PTHR12608">
    <property type="entry name" value="TRANSMEMBRANE PROTEIN HTP-1 RELATED"/>
    <property type="match status" value="1"/>
</dbReference>
<keyword evidence="3 8" id="KW-0812">Transmembrane</keyword>
<evidence type="ECO:0000256" key="5">
    <source>
        <dbReference type="ARBA" id="ARBA00022989"/>
    </source>
</evidence>
<accession>A0A2U1LTF4</accession>
<dbReference type="InterPro" id="IPR001727">
    <property type="entry name" value="GDT1-like"/>
</dbReference>
<evidence type="ECO:0000256" key="3">
    <source>
        <dbReference type="ARBA" id="ARBA00022692"/>
    </source>
</evidence>
<dbReference type="AlphaFoldDB" id="A0A2U1LTF4"/>
<evidence type="ECO:0000256" key="2">
    <source>
        <dbReference type="ARBA" id="ARBA00009190"/>
    </source>
</evidence>
<feature type="transmembrane region" description="Helical" evidence="8">
    <location>
        <begin position="154"/>
        <end position="172"/>
    </location>
</feature>
<evidence type="ECO:0000256" key="4">
    <source>
        <dbReference type="ARBA" id="ARBA00022737"/>
    </source>
</evidence>
<dbReference type="EMBL" id="PKPP01007844">
    <property type="protein sequence ID" value="PWA52278.1"/>
    <property type="molecule type" value="Genomic_DNA"/>
</dbReference>
<comment type="similarity">
    <text evidence="2 8">Belongs to the GDT1 family.</text>
</comment>
<dbReference type="GO" id="GO:0032472">
    <property type="term" value="P:Golgi calcium ion transport"/>
    <property type="evidence" value="ECO:0007669"/>
    <property type="project" value="TreeGrafter"/>
</dbReference>
<evidence type="ECO:0000313" key="10">
    <source>
        <dbReference type="Proteomes" id="UP000245207"/>
    </source>
</evidence>
<dbReference type="OrthoDB" id="442680at2759"/>
<dbReference type="Pfam" id="PF01535">
    <property type="entry name" value="PPR"/>
    <property type="match status" value="1"/>
</dbReference>
<dbReference type="GO" id="GO:0016020">
    <property type="term" value="C:membrane"/>
    <property type="evidence" value="ECO:0007669"/>
    <property type="project" value="UniProtKB-SubCell"/>
</dbReference>
<dbReference type="Gene3D" id="1.25.40.10">
    <property type="entry name" value="Tetratricopeptide repeat domain"/>
    <property type="match status" value="1"/>
</dbReference>
<dbReference type="PANTHER" id="PTHR12608:SF1">
    <property type="entry name" value="TRANSMEMBRANE PROTEIN 165"/>
    <property type="match status" value="1"/>
</dbReference>
<keyword evidence="6 8" id="KW-0472">Membrane</keyword>
<evidence type="ECO:0000256" key="7">
    <source>
        <dbReference type="PROSITE-ProRule" id="PRU00708"/>
    </source>
</evidence>
<dbReference type="NCBIfam" id="TIGR00756">
    <property type="entry name" value="PPR"/>
    <property type="match status" value="1"/>
</dbReference>
<dbReference type="GO" id="GO:0032468">
    <property type="term" value="P:Golgi calcium ion homeostasis"/>
    <property type="evidence" value="ECO:0007669"/>
    <property type="project" value="TreeGrafter"/>
</dbReference>
<reference evidence="9 10" key="1">
    <citation type="journal article" date="2018" name="Mol. Plant">
        <title>The genome of Artemisia annua provides insight into the evolution of Asteraceae family and artemisinin biosynthesis.</title>
        <authorList>
            <person name="Shen Q."/>
            <person name="Zhang L."/>
            <person name="Liao Z."/>
            <person name="Wang S."/>
            <person name="Yan T."/>
            <person name="Shi P."/>
            <person name="Liu M."/>
            <person name="Fu X."/>
            <person name="Pan Q."/>
            <person name="Wang Y."/>
            <person name="Lv Z."/>
            <person name="Lu X."/>
            <person name="Zhang F."/>
            <person name="Jiang W."/>
            <person name="Ma Y."/>
            <person name="Chen M."/>
            <person name="Hao X."/>
            <person name="Li L."/>
            <person name="Tang Y."/>
            <person name="Lv G."/>
            <person name="Zhou Y."/>
            <person name="Sun X."/>
            <person name="Brodelius P.E."/>
            <person name="Rose J.K.C."/>
            <person name="Tang K."/>
        </authorList>
    </citation>
    <scope>NUCLEOTIDE SEQUENCE [LARGE SCALE GENOMIC DNA]</scope>
    <source>
        <strain evidence="10">cv. Huhao1</strain>
        <tissue evidence="9">Leaf</tissue>
    </source>
</reference>
<evidence type="ECO:0000256" key="1">
    <source>
        <dbReference type="ARBA" id="ARBA00004141"/>
    </source>
</evidence>
<dbReference type="PROSITE" id="PS51375">
    <property type="entry name" value="PPR"/>
    <property type="match status" value="1"/>
</dbReference>
<dbReference type="GO" id="GO:0015085">
    <property type="term" value="F:calcium ion transmembrane transporter activity"/>
    <property type="evidence" value="ECO:0007669"/>
    <property type="project" value="TreeGrafter"/>
</dbReference>
<comment type="caution">
    <text evidence="8">Lacks conserved residue(s) required for the propagation of feature annotation.</text>
</comment>
<keyword evidence="10" id="KW-1185">Reference proteome</keyword>
<keyword evidence="5 8" id="KW-1133">Transmembrane helix</keyword>
<keyword evidence="4" id="KW-0677">Repeat</keyword>
<evidence type="ECO:0000313" key="9">
    <source>
        <dbReference type="EMBL" id="PWA52278.1"/>
    </source>
</evidence>
<evidence type="ECO:0000256" key="8">
    <source>
        <dbReference type="RuleBase" id="RU365102"/>
    </source>
</evidence>
<protein>
    <recommendedName>
        <fullName evidence="8">GDT1 family protein</fullName>
    </recommendedName>
</protein>
<dbReference type="Proteomes" id="UP000245207">
    <property type="component" value="Unassembled WGS sequence"/>
</dbReference>
<dbReference type="GO" id="GO:0005384">
    <property type="term" value="F:manganese ion transmembrane transporter activity"/>
    <property type="evidence" value="ECO:0007669"/>
    <property type="project" value="TreeGrafter"/>
</dbReference>
<proteinExistence type="inferred from homology"/>
<dbReference type="InterPro" id="IPR002885">
    <property type="entry name" value="PPR_rpt"/>
</dbReference>
<dbReference type="GO" id="GO:0005794">
    <property type="term" value="C:Golgi apparatus"/>
    <property type="evidence" value="ECO:0007669"/>
    <property type="project" value="TreeGrafter"/>
</dbReference>
<comment type="caution">
    <text evidence="9">The sequence shown here is derived from an EMBL/GenBank/DDBJ whole genome shotgun (WGS) entry which is preliminary data.</text>
</comment>
<dbReference type="InterPro" id="IPR011990">
    <property type="entry name" value="TPR-like_helical_dom_sf"/>
</dbReference>
<name>A0A2U1LTF4_ARTAN</name>
<sequence length="177" mass="18999">MVPLHPYSHIPKNPLIAKSTHAQIIKHGITSSDKFLANNMINMYGKCGCFSYARQLFDEMPQKDLVTWNSILAAYGSGCEVDGGNVEKGMSLFRAFSITFFGEWGDKSQLATIGLAAAENPLGVVLGGILGQALCQNAAVFGGKSLATQIPERFIALSGGILFIVFGIQSFFSTIES</sequence>
<comment type="subcellular location">
    <subcellularLocation>
        <location evidence="1 8">Membrane</location>
        <topology evidence="1 8">Multi-pass membrane protein</topology>
    </subcellularLocation>
</comment>
<dbReference type="Pfam" id="PF01169">
    <property type="entry name" value="GDT1"/>
    <property type="match status" value="1"/>
</dbReference>
<evidence type="ECO:0000256" key="6">
    <source>
        <dbReference type="ARBA" id="ARBA00023136"/>
    </source>
</evidence>
<organism evidence="9 10">
    <name type="scientific">Artemisia annua</name>
    <name type="common">Sweet wormwood</name>
    <dbReference type="NCBI Taxonomy" id="35608"/>
    <lineage>
        <taxon>Eukaryota</taxon>
        <taxon>Viridiplantae</taxon>
        <taxon>Streptophyta</taxon>
        <taxon>Embryophyta</taxon>
        <taxon>Tracheophyta</taxon>
        <taxon>Spermatophyta</taxon>
        <taxon>Magnoliopsida</taxon>
        <taxon>eudicotyledons</taxon>
        <taxon>Gunneridae</taxon>
        <taxon>Pentapetalae</taxon>
        <taxon>asterids</taxon>
        <taxon>campanulids</taxon>
        <taxon>Asterales</taxon>
        <taxon>Asteraceae</taxon>
        <taxon>Asteroideae</taxon>
        <taxon>Anthemideae</taxon>
        <taxon>Artemisiinae</taxon>
        <taxon>Artemisia</taxon>
    </lineage>
</organism>
<gene>
    <name evidence="9" type="ORF">CTI12_AA456430</name>
</gene>